<dbReference type="InterPro" id="IPR055414">
    <property type="entry name" value="LRR_R13L4/SHOC2-like"/>
</dbReference>
<keyword evidence="10 14" id="KW-0833">Ubl conjugation pathway</keyword>
<keyword evidence="12" id="KW-0843">Virulence</keyword>
<dbReference type="Pfam" id="PF14496">
    <property type="entry name" value="NEL"/>
    <property type="match status" value="1"/>
</dbReference>
<evidence type="ECO:0000256" key="7">
    <source>
        <dbReference type="ARBA" id="ARBA00022614"/>
    </source>
</evidence>
<dbReference type="InterPro" id="IPR029487">
    <property type="entry name" value="NEL_dom"/>
</dbReference>
<evidence type="ECO:0000256" key="6">
    <source>
        <dbReference type="ARBA" id="ARBA00022525"/>
    </source>
</evidence>
<evidence type="ECO:0000256" key="12">
    <source>
        <dbReference type="ARBA" id="ARBA00023026"/>
    </source>
</evidence>
<dbReference type="GO" id="GO:0016567">
    <property type="term" value="P:protein ubiquitination"/>
    <property type="evidence" value="ECO:0007669"/>
    <property type="project" value="InterPro"/>
</dbReference>
<keyword evidence="8 14" id="KW-0808">Transferase</keyword>
<dbReference type="SMART" id="SM00364">
    <property type="entry name" value="LRR_BAC"/>
    <property type="match status" value="5"/>
</dbReference>
<evidence type="ECO:0000256" key="8">
    <source>
        <dbReference type="ARBA" id="ARBA00022679"/>
    </source>
</evidence>
<evidence type="ECO:0000313" key="18">
    <source>
        <dbReference type="Proteomes" id="UP000198706"/>
    </source>
</evidence>
<dbReference type="Pfam" id="PF00560">
    <property type="entry name" value="LRR_1"/>
    <property type="match status" value="2"/>
</dbReference>
<comment type="subcellular location">
    <subcellularLocation>
        <location evidence="2">Host cytoplasm</location>
    </subcellularLocation>
    <subcellularLocation>
        <location evidence="3">Secreted</location>
    </subcellularLocation>
</comment>
<comment type="similarity">
    <text evidence="4 14">Belongs to the LRR-containing bacterial E3 ligase family.</text>
</comment>
<dbReference type="GO" id="GO:0030430">
    <property type="term" value="C:host cell cytoplasm"/>
    <property type="evidence" value="ECO:0007669"/>
    <property type="project" value="UniProtKB-SubCell"/>
</dbReference>
<keyword evidence="9" id="KW-0677">Repeat</keyword>
<dbReference type="PANTHER" id="PTHR47114:SF2">
    <property type="entry name" value="OLIGODENDROCYTE-MYELIN GLYCOPROTEIN"/>
    <property type="match status" value="1"/>
</dbReference>
<keyword evidence="11 14" id="KW-0832">Ubl conjugation</keyword>
<dbReference type="Gene3D" id="3.80.10.10">
    <property type="entry name" value="Ribonuclease Inhibitor"/>
    <property type="match status" value="1"/>
</dbReference>
<comment type="PTM">
    <text evidence="14">Ubiquitinated in the presence of host E1 ubiquitin-activating enzyme, E2 ubiquitin-conjugating enzyme and ubiquitin.</text>
</comment>
<keyword evidence="13 14" id="KW-1035">Host cytoplasm</keyword>
<evidence type="ECO:0000256" key="5">
    <source>
        <dbReference type="ARBA" id="ARBA00012483"/>
    </source>
</evidence>
<dbReference type="GO" id="GO:0005576">
    <property type="term" value="C:extracellular region"/>
    <property type="evidence" value="ECO:0007669"/>
    <property type="project" value="UniProtKB-SubCell"/>
</dbReference>
<feature type="active site" description="Glycyl thioester intermediate" evidence="14">
    <location>
        <position position="404"/>
    </location>
</feature>
<sequence>MCEVQLRKWVGEASSPEMAEHRRIAEGKILDVLNGKRAVLALENLKLGELPDIFGHPEAQEKLSVVELSCCELNRLPASLMRLPNLRHFSMTGCPVTELPEFDELPHLKSLYLVENDLEHLPNSIGRLKNLQRLIADSNNLQDLPDSLTRLSKLEKLKVSFNLLTQLPQGMAGLTSLQSLNINSNLMQELPEDLAALPLLKLKANQTGFQEIPPVIFAMERLEVLKLSSNPISLIPPEIARLKNLDVLDIAHCRLTSLPEEIAQLPHDCDVEVGGNPLSQAIRSQFERIYQEGGPTLSYTEDEGNPVEVASQPLETNVAKWMKNLTPEQVQKWQQLGGEERAGHLNTWLEFMDQTADFKNEQTRPRLEQRMRHLLTDLTRMLEDPEDTQLPIYLGIAEEATSSCRDRIAVGLNNMELQQINTRAGRGDLSSSQLMTLGREMFVRDQISHIAAEKVKRLWGVDEVEVHLAFQSGLQQRLGLTLGNQDMLYRGCSQVRDKDLRLAAQRIQAALDTPGMLRNFLADWEPMRALVRLRNGVEWRAIERKFRELEEQAYGQDGDTDWRALAGLGTQRDQAFHDLCAQEVSELMQTDLPSSSRPPEEPSSSKRPRLG</sequence>
<evidence type="ECO:0000256" key="10">
    <source>
        <dbReference type="ARBA" id="ARBA00022786"/>
    </source>
</evidence>
<evidence type="ECO:0000259" key="16">
    <source>
        <dbReference type="PROSITE" id="PS52053"/>
    </source>
</evidence>
<keyword evidence="6 14" id="KW-0964">Secreted</keyword>
<organism evidence="17 18">
    <name type="scientific">Pseudomonas indica</name>
    <dbReference type="NCBI Taxonomy" id="137658"/>
    <lineage>
        <taxon>Bacteria</taxon>
        <taxon>Pseudomonadati</taxon>
        <taxon>Pseudomonadota</taxon>
        <taxon>Gammaproteobacteria</taxon>
        <taxon>Pseudomonadales</taxon>
        <taxon>Pseudomonadaceae</taxon>
        <taxon>Pseudomonas</taxon>
    </lineage>
</organism>
<keyword evidence="7" id="KW-0433">Leucine-rich repeat</keyword>
<evidence type="ECO:0000256" key="14">
    <source>
        <dbReference type="PROSITE-ProRule" id="PRU01398"/>
    </source>
</evidence>
<keyword evidence="18" id="KW-1185">Reference proteome</keyword>
<accession>A0A1G9LIR5</accession>
<dbReference type="AlphaFoldDB" id="A0A1G9LIR5"/>
<evidence type="ECO:0000313" key="17">
    <source>
        <dbReference type="EMBL" id="SDL61791.1"/>
    </source>
</evidence>
<dbReference type="InterPro" id="IPR001611">
    <property type="entry name" value="Leu-rich_rpt"/>
</dbReference>
<dbReference type="GO" id="GO:0061630">
    <property type="term" value="F:ubiquitin protein ligase activity"/>
    <property type="evidence" value="ECO:0007669"/>
    <property type="project" value="UniProtKB-EC"/>
</dbReference>
<dbReference type="PANTHER" id="PTHR47114">
    <property type="match status" value="1"/>
</dbReference>
<evidence type="ECO:0000256" key="3">
    <source>
        <dbReference type="ARBA" id="ARBA00004613"/>
    </source>
</evidence>
<dbReference type="SMART" id="SM00369">
    <property type="entry name" value="LRR_TYP"/>
    <property type="match status" value="6"/>
</dbReference>
<dbReference type="InterPro" id="IPR051071">
    <property type="entry name" value="LRR-bact_E3_ubiq_ligases"/>
</dbReference>
<proteinExistence type="inferred from homology"/>
<protein>
    <recommendedName>
        <fullName evidence="5">RING-type E3 ubiquitin transferase</fullName>
        <ecNumber evidence="5">2.3.2.27</ecNumber>
    </recommendedName>
</protein>
<reference evidence="17 18" key="1">
    <citation type="submission" date="2016-10" db="EMBL/GenBank/DDBJ databases">
        <authorList>
            <person name="de Groot N.N."/>
        </authorList>
    </citation>
    <scope>NUCLEOTIDE SEQUENCE [LARGE SCALE GENOMIC DNA]</scope>
    <source>
        <strain evidence="17 18">JCM 21544</strain>
    </source>
</reference>
<evidence type="ECO:0000256" key="9">
    <source>
        <dbReference type="ARBA" id="ARBA00022737"/>
    </source>
</evidence>
<gene>
    <name evidence="17" type="ORF">SAMN05216186_12528</name>
</gene>
<dbReference type="EC" id="2.3.2.27" evidence="5"/>
<dbReference type="InterPro" id="IPR032675">
    <property type="entry name" value="LRR_dom_sf"/>
</dbReference>
<dbReference type="Gene3D" id="1.20.58.360">
    <property type="entry name" value="Shigella T3SS effector IpaH defines"/>
    <property type="match status" value="1"/>
</dbReference>
<dbReference type="Proteomes" id="UP000198706">
    <property type="component" value="Unassembled WGS sequence"/>
</dbReference>
<evidence type="ECO:0000256" key="15">
    <source>
        <dbReference type="SAM" id="MobiDB-lite"/>
    </source>
</evidence>
<dbReference type="PROSITE" id="PS52053">
    <property type="entry name" value="NEL"/>
    <property type="match status" value="1"/>
</dbReference>
<comment type="catalytic activity">
    <reaction evidence="1">
        <text>S-ubiquitinyl-[E2 ubiquitin-conjugating enzyme]-L-cysteine + [acceptor protein]-L-lysine = [E2 ubiquitin-conjugating enzyme]-L-cysteine + N(6)-ubiquitinyl-[acceptor protein]-L-lysine.</text>
        <dbReference type="EC" id="2.3.2.27"/>
    </reaction>
</comment>
<dbReference type="Pfam" id="PF23598">
    <property type="entry name" value="LRR_14"/>
    <property type="match status" value="1"/>
</dbReference>
<evidence type="ECO:0000256" key="1">
    <source>
        <dbReference type="ARBA" id="ARBA00000900"/>
    </source>
</evidence>
<dbReference type="SUPFAM" id="SSF52058">
    <property type="entry name" value="L domain-like"/>
    <property type="match status" value="1"/>
</dbReference>
<dbReference type="EMBL" id="FNFD01000025">
    <property type="protein sequence ID" value="SDL61791.1"/>
    <property type="molecule type" value="Genomic_DNA"/>
</dbReference>
<name>A0A1G9LIR5_9PSED</name>
<evidence type="ECO:0000256" key="4">
    <source>
        <dbReference type="ARBA" id="ARBA00009868"/>
    </source>
</evidence>
<feature type="region of interest" description="Disordered" evidence="15">
    <location>
        <begin position="588"/>
        <end position="611"/>
    </location>
</feature>
<feature type="domain" description="NEL" evidence="16">
    <location>
        <begin position="313"/>
        <end position="608"/>
    </location>
</feature>
<evidence type="ECO:0000256" key="11">
    <source>
        <dbReference type="ARBA" id="ARBA00022843"/>
    </source>
</evidence>
<dbReference type="STRING" id="137658.SAMN05216186_12528"/>
<evidence type="ECO:0000256" key="2">
    <source>
        <dbReference type="ARBA" id="ARBA00004192"/>
    </source>
</evidence>
<evidence type="ECO:0000256" key="13">
    <source>
        <dbReference type="ARBA" id="ARBA00023200"/>
    </source>
</evidence>
<dbReference type="InterPro" id="IPR003591">
    <property type="entry name" value="Leu-rich_rpt_typical-subtyp"/>
</dbReference>